<dbReference type="PANTHER" id="PTHR43591">
    <property type="entry name" value="METHYLTRANSFERASE"/>
    <property type="match status" value="1"/>
</dbReference>
<protein>
    <submittedName>
        <fullName evidence="2">Methyltransferase domain-containing protein</fullName>
    </submittedName>
</protein>
<feature type="domain" description="Methyltransferase" evidence="1">
    <location>
        <begin position="48"/>
        <end position="156"/>
    </location>
</feature>
<dbReference type="InterPro" id="IPR025714">
    <property type="entry name" value="Methyltranfer_dom"/>
</dbReference>
<dbReference type="CDD" id="cd02440">
    <property type="entry name" value="AdoMet_MTases"/>
    <property type="match status" value="1"/>
</dbReference>
<keyword evidence="3" id="KW-1185">Reference proteome</keyword>
<accession>A0A6N8EFI4</accession>
<gene>
    <name evidence="2" type="ORF">GJ668_18690</name>
</gene>
<keyword evidence="2" id="KW-0489">Methyltransferase</keyword>
<dbReference type="SUPFAM" id="SSF53335">
    <property type="entry name" value="S-adenosyl-L-methionine-dependent methyltransferases"/>
    <property type="match status" value="1"/>
</dbReference>
<dbReference type="Pfam" id="PF13847">
    <property type="entry name" value="Methyltransf_31"/>
    <property type="match status" value="1"/>
</dbReference>
<dbReference type="EMBL" id="WNKT01000070">
    <property type="protein sequence ID" value="MTW23072.1"/>
    <property type="molecule type" value="Genomic_DNA"/>
</dbReference>
<evidence type="ECO:0000313" key="3">
    <source>
        <dbReference type="Proteomes" id="UP000434044"/>
    </source>
</evidence>
<sequence>MDISKWKDVWERFSGNGVYPHELAFILDSPLRNLILPASRLVDRLHLSSASRVLEIGPGPGYFSAEVVRRIPAGQLVLFDIQREMLNKSRAKLERKGYQNFGLAQGSADRLPFKPESFDVVFLVTVLGEVQNPSSCVANISQVLRPRGVLSLTEQAGDPDALAKDELKSLGEAVGLHVLEHWSFRGGFTLNLVKMA</sequence>
<evidence type="ECO:0000313" key="2">
    <source>
        <dbReference type="EMBL" id="MTW23072.1"/>
    </source>
</evidence>
<proteinExistence type="predicted"/>
<organism evidence="2 3">
    <name type="scientific">Allochromatium palmeri</name>
    <dbReference type="NCBI Taxonomy" id="231048"/>
    <lineage>
        <taxon>Bacteria</taxon>
        <taxon>Pseudomonadati</taxon>
        <taxon>Pseudomonadota</taxon>
        <taxon>Gammaproteobacteria</taxon>
        <taxon>Chromatiales</taxon>
        <taxon>Chromatiaceae</taxon>
        <taxon>Allochromatium</taxon>
    </lineage>
</organism>
<name>A0A6N8EFI4_9GAMM</name>
<dbReference type="PANTHER" id="PTHR43591:SF24">
    <property type="entry name" value="2-METHOXY-6-POLYPRENYL-1,4-BENZOQUINOL METHYLASE, MITOCHONDRIAL"/>
    <property type="match status" value="1"/>
</dbReference>
<dbReference type="InterPro" id="IPR029063">
    <property type="entry name" value="SAM-dependent_MTases_sf"/>
</dbReference>
<dbReference type="GO" id="GO:0008168">
    <property type="term" value="F:methyltransferase activity"/>
    <property type="evidence" value="ECO:0007669"/>
    <property type="project" value="UniProtKB-KW"/>
</dbReference>
<keyword evidence="2" id="KW-0808">Transferase</keyword>
<dbReference type="OrthoDB" id="323463at2"/>
<dbReference type="Proteomes" id="UP000434044">
    <property type="component" value="Unassembled WGS sequence"/>
</dbReference>
<reference evidence="2 3" key="1">
    <citation type="submission" date="2019-11" db="EMBL/GenBank/DDBJ databases">
        <title>Whole-genome sequence of the anaerobic purple sulfur bacterium Allochromatium palmeri DSM 15591.</title>
        <authorList>
            <person name="Kyndt J.A."/>
            <person name="Meyer T.E."/>
        </authorList>
    </citation>
    <scope>NUCLEOTIDE SEQUENCE [LARGE SCALE GENOMIC DNA]</scope>
    <source>
        <strain evidence="2 3">DSM 15591</strain>
    </source>
</reference>
<evidence type="ECO:0000259" key="1">
    <source>
        <dbReference type="Pfam" id="PF13847"/>
    </source>
</evidence>
<dbReference type="AlphaFoldDB" id="A0A6N8EFI4"/>
<comment type="caution">
    <text evidence="2">The sequence shown here is derived from an EMBL/GenBank/DDBJ whole genome shotgun (WGS) entry which is preliminary data.</text>
</comment>
<dbReference type="Gene3D" id="3.40.50.150">
    <property type="entry name" value="Vaccinia Virus protein VP39"/>
    <property type="match status" value="1"/>
</dbReference>
<dbReference type="RefSeq" id="WP_155451618.1">
    <property type="nucleotide sequence ID" value="NZ_WNKT01000070.1"/>
</dbReference>
<dbReference type="GO" id="GO:0032259">
    <property type="term" value="P:methylation"/>
    <property type="evidence" value="ECO:0007669"/>
    <property type="project" value="UniProtKB-KW"/>
</dbReference>